<dbReference type="Pfam" id="PF03237">
    <property type="entry name" value="Terminase_6N"/>
    <property type="match status" value="1"/>
</dbReference>
<comment type="caution">
    <text evidence="3">The sequence shown here is derived from an EMBL/GenBank/DDBJ whole genome shotgun (WGS) entry which is preliminary data.</text>
</comment>
<evidence type="ECO:0000313" key="3">
    <source>
        <dbReference type="EMBL" id="GBQ08451.1"/>
    </source>
</evidence>
<protein>
    <submittedName>
        <fullName evidence="3">Phage terminase large subunit TerL</fullName>
    </submittedName>
</protein>
<dbReference type="Proteomes" id="UP001062901">
    <property type="component" value="Unassembled WGS sequence"/>
</dbReference>
<gene>
    <name evidence="3" type="ORF">AA15669_1789</name>
</gene>
<evidence type="ECO:0000313" key="4">
    <source>
        <dbReference type="Proteomes" id="UP001062901"/>
    </source>
</evidence>
<dbReference type="InterPro" id="IPR035421">
    <property type="entry name" value="Terminase_6C"/>
</dbReference>
<dbReference type="InterPro" id="IPR027417">
    <property type="entry name" value="P-loop_NTPase"/>
</dbReference>
<dbReference type="NCBIfam" id="TIGR01630">
    <property type="entry name" value="psiM2_ORF9"/>
    <property type="match status" value="1"/>
</dbReference>
<organism evidence="3 4">
    <name type="scientific">Saccharibacter floricola DSM 15669</name>
    <dbReference type="NCBI Taxonomy" id="1123227"/>
    <lineage>
        <taxon>Bacteria</taxon>
        <taxon>Pseudomonadati</taxon>
        <taxon>Pseudomonadota</taxon>
        <taxon>Alphaproteobacteria</taxon>
        <taxon>Acetobacterales</taxon>
        <taxon>Acetobacteraceae</taxon>
        <taxon>Saccharibacter</taxon>
    </lineage>
</organism>
<dbReference type="Pfam" id="PF17289">
    <property type="entry name" value="Terminase_6C"/>
    <property type="match status" value="1"/>
</dbReference>
<keyword evidence="1" id="KW-1188">Viral release from host cell</keyword>
<reference evidence="3" key="1">
    <citation type="submission" date="2013-04" db="EMBL/GenBank/DDBJ databases">
        <title>The genome sequencing project of 58 acetic acid bacteria.</title>
        <authorList>
            <person name="Okamoto-Kainuma A."/>
            <person name="Ishikawa M."/>
            <person name="Umino S."/>
            <person name="Koizumi Y."/>
            <person name="Shiwa Y."/>
            <person name="Yoshikawa H."/>
            <person name="Matsutani M."/>
            <person name="Matsushita K."/>
        </authorList>
    </citation>
    <scope>NUCLEOTIDE SEQUENCE</scope>
    <source>
        <strain evidence="3">DSM 15669</strain>
    </source>
</reference>
<feature type="domain" description="Terminase large subunit gp17-like C-terminal" evidence="2">
    <location>
        <begin position="319"/>
        <end position="463"/>
    </location>
</feature>
<dbReference type="EMBL" id="BAQD01000095">
    <property type="protein sequence ID" value="GBQ08451.1"/>
    <property type="molecule type" value="Genomic_DNA"/>
</dbReference>
<name>A0ABQ0P1N6_9PROT</name>
<sequence>MKNTKDRDALERRVQERATEELRSRWRARIDPLAFTQYTMPSYEAGEHLRLLSHKLLAVERGEIDRLMVFMPPRHGKSELSSTRFPAWFLGRHPERQIITASYSADLAENTFGRHVRNLVRSPEFSNVFPDVSLSQDSSAKGQWATSKGGVYVAAGVDGGLTGKGAHLAIIDDPFKDRKEAESQVIRDNVWDWYRSVLYTRLMPGGAIVLIMTRWHPDDLAGRLLKAQETGGDRWNVVELPALADSPDDALGRAEGEALWPDRYPLPALKRIRDTVGPREWAALYQQKPTEAEGNLFKLTALSYLDAEPSGVMDLVRRWDLAATRDTGGNDPDWTVGVKMGRLDSQHYVILDIVRFRGGPQDVQQAILNTAKADGYETRIVLPEDPGQAGKAQSAYLTGLLVGHQVQCIRETGDKATRATPFASQVNVGNVCLVKSAWNAPFIKELRAFPAATHDDQVDAAAGAFTAIWTPDMGPLAPDDADSFWADDEGGYEAF</sequence>
<evidence type="ECO:0000259" key="2">
    <source>
        <dbReference type="Pfam" id="PF17289"/>
    </source>
</evidence>
<accession>A0ABQ0P1N6</accession>
<dbReference type="Gene3D" id="3.40.50.300">
    <property type="entry name" value="P-loop containing nucleotide triphosphate hydrolases"/>
    <property type="match status" value="1"/>
</dbReference>
<proteinExistence type="predicted"/>
<keyword evidence="4" id="KW-1185">Reference proteome</keyword>
<evidence type="ECO:0000256" key="1">
    <source>
        <dbReference type="ARBA" id="ARBA00022612"/>
    </source>
</evidence>
<dbReference type="RefSeq" id="WP_018980346.1">
    <property type="nucleotide sequence ID" value="NZ_BAQD01000095.1"/>
</dbReference>
<dbReference type="InterPro" id="IPR006517">
    <property type="entry name" value="Phage_terminase_lsu-like_C"/>
</dbReference>